<accession>A0A0F9K2T8</accession>
<evidence type="ECO:0000256" key="1">
    <source>
        <dbReference type="SAM" id="Phobius"/>
    </source>
</evidence>
<dbReference type="AlphaFoldDB" id="A0A0F9K2T8"/>
<keyword evidence="1" id="KW-1133">Transmembrane helix</keyword>
<keyword evidence="1" id="KW-0472">Membrane</keyword>
<feature type="transmembrane region" description="Helical" evidence="1">
    <location>
        <begin position="52"/>
        <end position="71"/>
    </location>
</feature>
<gene>
    <name evidence="2" type="ORF">LCGC14_1752800</name>
</gene>
<comment type="caution">
    <text evidence="2">The sequence shown here is derived from an EMBL/GenBank/DDBJ whole genome shotgun (WGS) entry which is preliminary data.</text>
</comment>
<proteinExistence type="predicted"/>
<sequence length="80" mass="8991">MENEWYNEKWATDLMGIIAGEVFKKPVETPVVSPQQPAKTTDLGATIEFGDWTLVVSIISIVALILLFFFLRQKTGRGAY</sequence>
<protein>
    <submittedName>
        <fullName evidence="2">Uncharacterized protein</fullName>
    </submittedName>
</protein>
<name>A0A0F9K2T8_9ZZZZ</name>
<organism evidence="2">
    <name type="scientific">marine sediment metagenome</name>
    <dbReference type="NCBI Taxonomy" id="412755"/>
    <lineage>
        <taxon>unclassified sequences</taxon>
        <taxon>metagenomes</taxon>
        <taxon>ecological metagenomes</taxon>
    </lineage>
</organism>
<keyword evidence="1" id="KW-0812">Transmembrane</keyword>
<evidence type="ECO:0000313" key="2">
    <source>
        <dbReference type="EMBL" id="KKM05563.1"/>
    </source>
</evidence>
<dbReference type="EMBL" id="LAZR01016191">
    <property type="protein sequence ID" value="KKM05563.1"/>
    <property type="molecule type" value="Genomic_DNA"/>
</dbReference>
<reference evidence="2" key="1">
    <citation type="journal article" date="2015" name="Nature">
        <title>Complex archaea that bridge the gap between prokaryotes and eukaryotes.</title>
        <authorList>
            <person name="Spang A."/>
            <person name="Saw J.H."/>
            <person name="Jorgensen S.L."/>
            <person name="Zaremba-Niedzwiedzka K."/>
            <person name="Martijn J."/>
            <person name="Lind A.E."/>
            <person name="van Eijk R."/>
            <person name="Schleper C."/>
            <person name="Guy L."/>
            <person name="Ettema T.J."/>
        </authorList>
    </citation>
    <scope>NUCLEOTIDE SEQUENCE</scope>
</reference>